<organism evidence="2 3">
    <name type="scientific">Lottiidibacillus patelloidae</name>
    <dbReference type="NCBI Taxonomy" id="2670334"/>
    <lineage>
        <taxon>Bacteria</taxon>
        <taxon>Bacillati</taxon>
        <taxon>Bacillota</taxon>
        <taxon>Bacilli</taxon>
        <taxon>Bacillales</taxon>
        <taxon>Bacillaceae</taxon>
        <taxon>Lottiidibacillus</taxon>
    </lineage>
</organism>
<dbReference type="AlphaFoldDB" id="A0A263BWW8"/>
<evidence type="ECO:0000313" key="3">
    <source>
        <dbReference type="Proteomes" id="UP000217083"/>
    </source>
</evidence>
<evidence type="ECO:0000256" key="1">
    <source>
        <dbReference type="SAM" id="Coils"/>
    </source>
</evidence>
<feature type="coiled-coil region" evidence="1">
    <location>
        <begin position="35"/>
        <end position="80"/>
    </location>
</feature>
<reference evidence="3" key="1">
    <citation type="submission" date="2017-08" db="EMBL/GenBank/DDBJ databases">
        <authorList>
            <person name="Huang Z."/>
        </authorList>
    </citation>
    <scope>NUCLEOTIDE SEQUENCE [LARGE SCALE GENOMIC DNA]</scope>
    <source>
        <strain evidence="3">SA5d-4</strain>
    </source>
</reference>
<keyword evidence="3" id="KW-1185">Reference proteome</keyword>
<name>A0A263BWW8_9BACI</name>
<gene>
    <name evidence="2" type="ORF">CIB95_01115</name>
</gene>
<dbReference type="Proteomes" id="UP000217083">
    <property type="component" value="Unassembled WGS sequence"/>
</dbReference>
<protein>
    <submittedName>
        <fullName evidence="2">Uncharacterized protein</fullName>
    </submittedName>
</protein>
<reference evidence="2 3" key="2">
    <citation type="submission" date="2017-09" db="EMBL/GenBank/DDBJ databases">
        <title>Bacillus patelloidae sp. nov., isolated from the intestinal tract of a marine limpet.</title>
        <authorList>
            <person name="Liu R."/>
            <person name="Dong C."/>
            <person name="Shao Z."/>
        </authorList>
    </citation>
    <scope>NUCLEOTIDE SEQUENCE [LARGE SCALE GENOMIC DNA]</scope>
    <source>
        <strain evidence="2 3">SA5d-4</strain>
    </source>
</reference>
<accession>A0A263BWW8</accession>
<proteinExistence type="predicted"/>
<keyword evidence="1" id="KW-0175">Coiled coil</keyword>
<dbReference type="RefSeq" id="WP_094920708.1">
    <property type="nucleotide sequence ID" value="NZ_NPIA01000001.1"/>
</dbReference>
<sequence>MKRIYFLGLILLFLTSCSNNNEKVNAVYHQLSSKLKDIETRHAKEIEDLKQQNESLEDTINSLKDKLTKASSDIEKLDDYVSNLIGSDKRLSHLISYLPQLSRKDGYINVIIEDDLGISVMVDYVQVVQTDTLSTVQIENELVEYVKENAVDDVQFYVLDDSKLKHTTLKEFKDELDVDYKRLFNLYFVEDKLVLVMEMVLQ</sequence>
<evidence type="ECO:0000313" key="2">
    <source>
        <dbReference type="EMBL" id="OZM58204.1"/>
    </source>
</evidence>
<dbReference type="EMBL" id="NPIA01000001">
    <property type="protein sequence ID" value="OZM58204.1"/>
    <property type="molecule type" value="Genomic_DNA"/>
</dbReference>
<comment type="caution">
    <text evidence="2">The sequence shown here is derived from an EMBL/GenBank/DDBJ whole genome shotgun (WGS) entry which is preliminary data.</text>
</comment>
<dbReference type="PROSITE" id="PS51257">
    <property type="entry name" value="PROKAR_LIPOPROTEIN"/>
    <property type="match status" value="1"/>
</dbReference>